<accession>A0ABX0SHR2</accession>
<gene>
    <name evidence="5" type="ORF">FB473_002141</name>
</gene>
<dbReference type="Gene3D" id="3.40.50.1580">
    <property type="entry name" value="Nucleoside phosphorylase domain"/>
    <property type="match status" value="1"/>
</dbReference>
<dbReference type="Proteomes" id="UP000749311">
    <property type="component" value="Unassembled WGS sequence"/>
</dbReference>
<comment type="catalytic activity">
    <reaction evidence="3">
        <text>uridine + phosphate = alpha-D-ribose 1-phosphate + uracil</text>
        <dbReference type="Rhea" id="RHEA:24388"/>
        <dbReference type="ChEBI" id="CHEBI:16704"/>
        <dbReference type="ChEBI" id="CHEBI:17568"/>
        <dbReference type="ChEBI" id="CHEBI:43474"/>
        <dbReference type="ChEBI" id="CHEBI:57720"/>
        <dbReference type="EC" id="2.4.2.3"/>
    </reaction>
</comment>
<reference evidence="5 6" key="1">
    <citation type="submission" date="2020-02" db="EMBL/GenBank/DDBJ databases">
        <title>Sequencing the genomes of 1000 actinobacteria strains.</title>
        <authorList>
            <person name="Klenk H.-P."/>
        </authorList>
    </citation>
    <scope>NUCLEOTIDE SEQUENCE [LARGE SCALE GENOMIC DNA]</scope>
    <source>
        <strain evidence="5 6">DSM 19609</strain>
    </source>
</reference>
<protein>
    <recommendedName>
        <fullName evidence="2">Uridine phosphorylase</fullName>
        <ecNumber evidence="1">2.4.2.3</ecNumber>
    </recommendedName>
</protein>
<dbReference type="PANTHER" id="PTHR43691:SF11">
    <property type="entry name" value="FI09636P-RELATED"/>
    <property type="match status" value="1"/>
</dbReference>
<dbReference type="RefSeq" id="WP_167167317.1">
    <property type="nucleotide sequence ID" value="NZ_BAAAOO010000007.1"/>
</dbReference>
<name>A0ABX0SHR2_9ACTN</name>
<dbReference type="Pfam" id="PF01048">
    <property type="entry name" value="PNP_UDP_1"/>
    <property type="match status" value="1"/>
</dbReference>
<dbReference type="CDD" id="cd09007">
    <property type="entry name" value="NP-I_spr0068"/>
    <property type="match status" value="1"/>
</dbReference>
<proteinExistence type="predicted"/>
<dbReference type="EMBL" id="JAAMOZ010000001">
    <property type="protein sequence ID" value="NIH57496.1"/>
    <property type="molecule type" value="Genomic_DNA"/>
</dbReference>
<feature type="domain" description="Nucleoside phosphorylase" evidence="4">
    <location>
        <begin position="36"/>
        <end position="234"/>
    </location>
</feature>
<dbReference type="EC" id="2.4.2.3" evidence="1"/>
<dbReference type="PANTHER" id="PTHR43691">
    <property type="entry name" value="URIDINE PHOSPHORYLASE"/>
    <property type="match status" value="1"/>
</dbReference>
<evidence type="ECO:0000256" key="3">
    <source>
        <dbReference type="ARBA" id="ARBA00048447"/>
    </source>
</evidence>
<evidence type="ECO:0000256" key="1">
    <source>
        <dbReference type="ARBA" id="ARBA00011888"/>
    </source>
</evidence>
<comment type="caution">
    <text evidence="5">The sequence shown here is derived from an EMBL/GenBank/DDBJ whole genome shotgun (WGS) entry which is preliminary data.</text>
</comment>
<sequence>MLTPGDWPVLDFDDDPSDLISSQALTPDSVTFPDRAVLAFLGRAVTAHAEAENAPVVEMVGYVTQLFPAYRLTRGGRSAVLIELPVGAPAATIIADYLFQRGVRVAVAVGSCGALHPFGEGEFILPVRALRDEGTSYHYLPPSEWVETDAGVRLACAEAVRGRGHDVAEASVWTTDAFYRETRAMVDRRTTQGCGVVDMECAALAACARFRGVRFGEILFTADSLASDDYDPRDWGVDSHEVALRMAVDAAFGVA</sequence>
<organism evidence="5 6">
    <name type="scientific">Brooklawnia cerclae</name>
    <dbReference type="NCBI Taxonomy" id="349934"/>
    <lineage>
        <taxon>Bacteria</taxon>
        <taxon>Bacillati</taxon>
        <taxon>Actinomycetota</taxon>
        <taxon>Actinomycetes</taxon>
        <taxon>Propionibacteriales</taxon>
        <taxon>Propionibacteriaceae</taxon>
        <taxon>Brooklawnia</taxon>
    </lineage>
</organism>
<evidence type="ECO:0000313" key="5">
    <source>
        <dbReference type="EMBL" id="NIH57496.1"/>
    </source>
</evidence>
<dbReference type="InterPro" id="IPR000845">
    <property type="entry name" value="Nucleoside_phosphorylase_d"/>
</dbReference>
<dbReference type="SUPFAM" id="SSF53167">
    <property type="entry name" value="Purine and uridine phosphorylases"/>
    <property type="match status" value="1"/>
</dbReference>
<evidence type="ECO:0000313" key="6">
    <source>
        <dbReference type="Proteomes" id="UP000749311"/>
    </source>
</evidence>
<evidence type="ECO:0000256" key="2">
    <source>
        <dbReference type="ARBA" id="ARBA00021980"/>
    </source>
</evidence>
<evidence type="ECO:0000259" key="4">
    <source>
        <dbReference type="Pfam" id="PF01048"/>
    </source>
</evidence>
<dbReference type="InterPro" id="IPR035994">
    <property type="entry name" value="Nucleoside_phosphorylase_sf"/>
</dbReference>
<keyword evidence="6" id="KW-1185">Reference proteome</keyword>